<dbReference type="PANTHER" id="PTHR13923:SF23">
    <property type="entry name" value="PROTEIN TRANSPORT PROTEIN SEC31A"/>
    <property type="match status" value="1"/>
</dbReference>
<evidence type="ECO:0000256" key="17">
    <source>
        <dbReference type="ARBA" id="ARBA00039468"/>
    </source>
</evidence>
<comment type="subcellular location">
    <subcellularLocation>
        <location evidence="2">Cytoplasmic vesicle</location>
        <location evidence="2">COPII-coated vesicle membrane</location>
        <topology evidence="2">Peripheral membrane protein</topology>
        <orientation evidence="2">Cytoplasmic side</orientation>
    </subcellularLocation>
    <subcellularLocation>
        <location evidence="3">Endoplasmic reticulum membrane</location>
        <topology evidence="3">Peripheral membrane protein</topology>
    </subcellularLocation>
    <subcellularLocation>
        <location evidence="1">Nucleus</location>
    </subcellularLocation>
</comment>
<feature type="non-terminal residue" evidence="23">
    <location>
        <position position="1"/>
    </location>
</feature>
<dbReference type="InterPro" id="IPR015943">
    <property type="entry name" value="WD40/YVTN_repeat-like_dom_sf"/>
</dbReference>
<keyword evidence="14" id="KW-0539">Nucleus</keyword>
<sequence length="2233" mass="239263">MEVVSPELNSLLPEEIMDTEAIVVVEDLPGETAVPVEESEPEEGQEEPPLPMETELSESEIATLSTTLPPPSLAPSDPALSSTNSGSQLLLATSGSPAVKSATAKLTGAKPASPALSTGLQKLTAPFTLSPNHQIILNKVAASSAEVKPAATQVIKQEGQKLVVTTIGKAGQPIVLALPHTSPKPGQAQSGGEAKAQSQQFKVVTIGSRTDLKPVVGVQAVSSASQLLGTSQHSPLQAQQLKTVQIAKKTQTSSTGPMITKFIITKPVNSKGVSGQTSVSPVIAGRVLSQNPPGTPPRTIAISDSVVSATLNTTPQSISSSKIAISPLKSPSKQLTVVSMASQSPSSPQKPVGVPINVALGQPILTVQQSAPSSPAKVVSNHSAPQTVKPVQTVAVGGVGTPQFKTIFPLATSPNVQQIQVPGSRFHYVRLVTATTASSSPQTGSPSTNSHTLQTAKPVMVNTTPVRMSVPIVPAQTVKQVVPKPLNTTSQIVTTSQAQQRLIMPATPLPQIQPNLTSLPPGTVLAPAPGTGNVGYAVLPAQYVTQAISVCPQLQQSTFVSLASNTSFAASAGIQTQARLPLNGLSPSDSASRPRKPCNCTKSQCLKLYCDCFANGEFCNNCNCTNCFNNLEHETERLKAIKACLDRNPEAFKPKIGKGKEGESDRRHSKGCNCKRSGCLKNYCECYEAKIMCSSICKCIGCKNFEESPERKTLMHLADAAEVRVQQQTAAKTKLSSQISDLLTRTTPAITSGGGKLPYTFVTKDVAEATCECLIEEAERAELSHRPQAVAERMILEEFGRCLMRIINSAGKAKTDPTGALHPAEVKGTVGLHCLVPLSPLSRMKLKEIDRTAIQAWSPGQHHPIYLAAGTSAQQLDATFSTTASLEIFELDLADTTLDMKSCGAFSSSHRYHKLVWGPHGMDSQGLPSGVLIAGGENGNVILYDPAKIIAGDEDVVIAQNDKHTGPVRALDINPFQTNLVVSGGNESEIYIWDLNSFGSPMTPGPKSQPLEDVGSVAWNRQVQHILASASPSGRTSVWDLRKNEPIIKVSDHSNRMHCSGLAWNPEVATQLVLASEDDRMPVIQMWDLRFATSPLKVLENHTRGVLAIAWSLADPELLLSCGKDNRILCWNPNTAEVLYELPTSTQWCFDIQWCPRNPAVLSAAAFDGHVSVYSIMGGSVDSQSRKQADQLSSSFGNLDPFGTGQALPPLQLPQHTPQQSTVMPLKKPPKWIRRPVGASFAFGGKLVMFENIKAAPQQQQQPVPHCVYVSQVVTETVFLKRSNELQSAMTAGSFVDFCQSKVESSQNEFERNVWSFLKANFESNPRGKYLDLLGYKKEDLAQKITGVLQKTETSSSESYQMCLYFLVKPCTCESWNFVLTNVPEQTDSISGDSPAAEELPLEEVFTLVGWALHSPFINPIIKAIASVRQWDRPESSCKSPNTWCDSEPFPCCQNTKLRATIKIIVGRMRSSLEVVHASDEVYRQVTLCIHSFKELANLDLDLGLRKGLAHDFLCYPYCVTQRKEEDGESDVLNERPAAAKEIFNLSVSEGKLLPCWDLDGLITQALLTGDFEGAVDLCLHDNRMADAIILAIAGGQELLAKTQKKYFDKTQSKITRLITAVVMKDWKEIVEACDLQNWREALAAVLTYAGPEEFASLCDLLGTRLEDDGDLELQAQACLCYICAGNVEKLVACWTKAQDGNSPLSLQDLVEKVVVLQRAVEATRRKSSTPVGALLAEKMSQYASLLAAQGSLATAIAYLPSSTDQAAVVQLRDRLYRAQGAHTGAPAALGFPSTATERAAPRQAYTSVGQAQQQASALAQQYYTQVRTPSTVTSWSNQTPTALPSIPPVASASGTQAEPPPPGFVMQSMANPSIPSSAAPGYMYPQTNTQQGYPQTYPQAQEYSPGVGGPTIYQPHQHTPPPPPSSSSSAPYPTRYMHPAPSHPLPPACAGTQFPGQPQGSSGGSLPPASTFSPPPPPLSSGASFQHGGPGAPASSYAPPPPAGTTGPQNGWNDPPSLSRVPKKKKVPDHYTPPAPITAPIMSPMGDSQAQPPSHAPAFQPQQVPAGQPGMQPPYSGLQQPLPQPPQQPPAPRLSMEGPPGAPIGDVIQPVQSLSAEKITKKPIPDEHLILKTIFEGLIQKCMTAATDPQTKRKLDDANKRLESLYDKLRDQTLSPAIIGGLHNIARSIESRCYMDGLNIHTHIVSNSNFSETSAFMPVLKVILTQANKLGV</sequence>
<feature type="compositionally biased region" description="Low complexity" evidence="21">
    <location>
        <begin position="1956"/>
        <end position="1973"/>
    </location>
</feature>
<keyword evidence="6" id="KW-0813">Transport</keyword>
<feature type="repeat" description="WD" evidence="20">
    <location>
        <begin position="1099"/>
        <end position="1141"/>
    </location>
</feature>
<evidence type="ECO:0000256" key="5">
    <source>
        <dbReference type="ARBA" id="ARBA00009358"/>
    </source>
</evidence>
<evidence type="ECO:0000256" key="10">
    <source>
        <dbReference type="ARBA" id="ARBA00022824"/>
    </source>
</evidence>
<dbReference type="GO" id="GO:0090110">
    <property type="term" value="P:COPII-coated vesicle cargo loading"/>
    <property type="evidence" value="ECO:0007669"/>
    <property type="project" value="TreeGrafter"/>
</dbReference>
<dbReference type="GO" id="GO:0070971">
    <property type="term" value="C:endoplasmic reticulum exit site"/>
    <property type="evidence" value="ECO:0007669"/>
    <property type="project" value="TreeGrafter"/>
</dbReference>
<keyword evidence="7" id="KW-0963">Cytoplasm</keyword>
<dbReference type="Pfam" id="PF03638">
    <property type="entry name" value="TCR"/>
    <property type="match status" value="2"/>
</dbReference>
<evidence type="ECO:0000256" key="15">
    <source>
        <dbReference type="ARBA" id="ARBA00023329"/>
    </source>
</evidence>
<keyword evidence="9" id="KW-0677">Repeat</keyword>
<dbReference type="SUPFAM" id="SSF50978">
    <property type="entry name" value="WD40 repeat-like"/>
    <property type="match status" value="1"/>
</dbReference>
<dbReference type="InterPro" id="IPR005172">
    <property type="entry name" value="CRC"/>
</dbReference>
<keyword evidence="15" id="KW-0968">Cytoplasmic vesicle</keyword>
<comment type="similarity">
    <text evidence="5">Belongs to the WD repeat SEC31 family.</text>
</comment>
<evidence type="ECO:0000259" key="22">
    <source>
        <dbReference type="PROSITE" id="PS51634"/>
    </source>
</evidence>
<dbReference type="PANTHER" id="PTHR13923">
    <property type="entry name" value="SEC31-RELATED PROTEIN"/>
    <property type="match status" value="1"/>
</dbReference>
<keyword evidence="24" id="KW-1185">Reference proteome</keyword>
<keyword evidence="13" id="KW-0472">Membrane</keyword>
<evidence type="ECO:0000256" key="1">
    <source>
        <dbReference type="ARBA" id="ARBA00004123"/>
    </source>
</evidence>
<reference evidence="23" key="1">
    <citation type="journal article" date="2021" name="Cell">
        <title>Tracing the genetic footprints of vertebrate landing in non-teleost ray-finned fishes.</title>
        <authorList>
            <person name="Bi X."/>
            <person name="Wang K."/>
            <person name="Yang L."/>
            <person name="Pan H."/>
            <person name="Jiang H."/>
            <person name="Wei Q."/>
            <person name="Fang M."/>
            <person name="Yu H."/>
            <person name="Zhu C."/>
            <person name="Cai Y."/>
            <person name="He Y."/>
            <person name="Gan X."/>
            <person name="Zeng H."/>
            <person name="Yu D."/>
            <person name="Zhu Y."/>
            <person name="Jiang H."/>
            <person name="Qiu Q."/>
            <person name="Yang H."/>
            <person name="Zhang Y.E."/>
            <person name="Wang W."/>
            <person name="Zhu M."/>
            <person name="He S."/>
            <person name="Zhang G."/>
        </authorList>
    </citation>
    <scope>NUCLEOTIDE SEQUENCE</scope>
    <source>
        <strain evidence="23">Allg_001</strain>
    </source>
</reference>
<dbReference type="InterPro" id="IPR001680">
    <property type="entry name" value="WD40_rpt"/>
</dbReference>
<dbReference type="GO" id="GO:0015031">
    <property type="term" value="P:protein transport"/>
    <property type="evidence" value="ECO:0007669"/>
    <property type="project" value="UniProtKB-KW"/>
</dbReference>
<dbReference type="PROSITE" id="PS50082">
    <property type="entry name" value="WD_REPEATS_2"/>
    <property type="match status" value="2"/>
</dbReference>
<evidence type="ECO:0000256" key="11">
    <source>
        <dbReference type="ARBA" id="ARBA00022892"/>
    </source>
</evidence>
<name>A0A8J7T6L9_ATRSP</name>
<evidence type="ECO:0000256" key="18">
    <source>
        <dbReference type="ARBA" id="ARBA00041470"/>
    </source>
</evidence>
<evidence type="ECO:0000256" key="12">
    <source>
        <dbReference type="ARBA" id="ARBA00022927"/>
    </source>
</evidence>
<feature type="region of interest" description="Disordered" evidence="21">
    <location>
        <begin position="27"/>
        <end position="88"/>
    </location>
</feature>
<evidence type="ECO:0000256" key="8">
    <source>
        <dbReference type="ARBA" id="ARBA00022574"/>
    </source>
</evidence>
<feature type="domain" description="CRC" evidence="22">
    <location>
        <begin position="594"/>
        <end position="707"/>
    </location>
</feature>
<dbReference type="Gene3D" id="1.20.940.10">
    <property type="entry name" value="Functional domain of the splicing factor Prp18"/>
    <property type="match status" value="1"/>
</dbReference>
<feature type="compositionally biased region" description="Polar residues" evidence="21">
    <location>
        <begin position="1886"/>
        <end position="1903"/>
    </location>
</feature>
<evidence type="ECO:0000256" key="9">
    <source>
        <dbReference type="ARBA" id="ARBA00022737"/>
    </source>
</evidence>
<dbReference type="GO" id="GO:0007029">
    <property type="term" value="P:endoplasmic reticulum organization"/>
    <property type="evidence" value="ECO:0007669"/>
    <property type="project" value="TreeGrafter"/>
</dbReference>
<keyword evidence="12" id="KW-0653">Protein transport</keyword>
<dbReference type="InterPro" id="IPR040251">
    <property type="entry name" value="SEC31-like"/>
</dbReference>
<protein>
    <recommendedName>
        <fullName evidence="17">Protein transport protein Sec31A</fullName>
    </recommendedName>
    <alternativeName>
        <fullName evidence="19">SEC31-like protein 1</fullName>
    </alternativeName>
    <alternativeName>
        <fullName evidence="18">SEC31-related protein A</fullName>
    </alternativeName>
</protein>
<dbReference type="FunFam" id="1.20.940.10:FF:000001">
    <property type="entry name" value="Protein transport protein Sec31A isoform A"/>
    <property type="match status" value="1"/>
</dbReference>
<feature type="compositionally biased region" description="Pro residues" evidence="21">
    <location>
        <begin position="2083"/>
        <end position="2093"/>
    </location>
</feature>
<dbReference type="GO" id="GO:0005634">
    <property type="term" value="C:nucleus"/>
    <property type="evidence" value="ECO:0007669"/>
    <property type="project" value="UniProtKB-SubCell"/>
</dbReference>
<dbReference type="GO" id="GO:0005789">
    <property type="term" value="C:endoplasmic reticulum membrane"/>
    <property type="evidence" value="ECO:0007669"/>
    <property type="project" value="UniProtKB-SubCell"/>
</dbReference>
<feature type="repeat" description="WD" evidence="20">
    <location>
        <begin position="961"/>
        <end position="997"/>
    </location>
</feature>
<dbReference type="GO" id="GO:0005198">
    <property type="term" value="F:structural molecule activity"/>
    <property type="evidence" value="ECO:0007669"/>
    <property type="project" value="TreeGrafter"/>
</dbReference>
<dbReference type="Pfam" id="PF00400">
    <property type="entry name" value="WD40"/>
    <property type="match status" value="2"/>
</dbReference>
<feature type="compositionally biased region" description="Low complexity" evidence="21">
    <location>
        <begin position="74"/>
        <end position="83"/>
    </location>
</feature>
<keyword evidence="11" id="KW-0931">ER-Golgi transport</keyword>
<evidence type="ECO:0000256" key="20">
    <source>
        <dbReference type="PROSITE-ProRule" id="PRU00221"/>
    </source>
</evidence>
<evidence type="ECO:0000256" key="16">
    <source>
        <dbReference type="ARBA" id="ARBA00025471"/>
    </source>
</evidence>
<evidence type="ECO:0000313" key="24">
    <source>
        <dbReference type="Proteomes" id="UP000736164"/>
    </source>
</evidence>
<evidence type="ECO:0000256" key="21">
    <source>
        <dbReference type="SAM" id="MobiDB-lite"/>
    </source>
</evidence>
<dbReference type="EMBL" id="JAAWVO010005701">
    <property type="protein sequence ID" value="MBN3312487.1"/>
    <property type="molecule type" value="Genomic_DNA"/>
</dbReference>
<evidence type="ECO:0000256" key="13">
    <source>
        <dbReference type="ARBA" id="ARBA00023136"/>
    </source>
</evidence>
<comment type="function">
    <text evidence="16">Component of the coat protein complex II (COPII) which promotes the formation of transport vesicles from the endoplasmic reticulum (ER). The coat has two main functions, the physical deformation of the endoplasmic reticulum membrane into vesicles and the selection of cargo molecules.</text>
</comment>
<dbReference type="SMART" id="SM01114">
    <property type="entry name" value="CXC"/>
    <property type="match status" value="2"/>
</dbReference>
<gene>
    <name evidence="23" type="primary">Lin54</name>
    <name evidence="23" type="ORF">GTO95_0013832</name>
</gene>
<keyword evidence="8 20" id="KW-0853">WD repeat</keyword>
<evidence type="ECO:0000256" key="2">
    <source>
        <dbReference type="ARBA" id="ARBA00004299"/>
    </source>
</evidence>
<proteinExistence type="inferred from homology"/>
<evidence type="ECO:0000313" key="23">
    <source>
        <dbReference type="EMBL" id="MBN3312487.1"/>
    </source>
</evidence>
<dbReference type="InterPro" id="IPR036322">
    <property type="entry name" value="WD40_repeat_dom_sf"/>
</dbReference>
<comment type="similarity">
    <text evidence="4">Belongs to the lin-54 family.</text>
</comment>
<evidence type="ECO:0000256" key="14">
    <source>
        <dbReference type="ARBA" id="ARBA00023242"/>
    </source>
</evidence>
<dbReference type="InterPro" id="IPR033467">
    <property type="entry name" value="Tesmin/TSO1-like_CXC"/>
</dbReference>
<evidence type="ECO:0000256" key="4">
    <source>
        <dbReference type="ARBA" id="ARBA00007267"/>
    </source>
</evidence>
<dbReference type="FunFam" id="2.130.10.10:FF:000009">
    <property type="entry name" value="Protein transport protein Sec31A isoform A"/>
    <property type="match status" value="1"/>
</dbReference>
<organism evidence="23 24">
    <name type="scientific">Atractosteus spatula</name>
    <name type="common">Alligator gar</name>
    <name type="synonym">Lepisosteus spatula</name>
    <dbReference type="NCBI Taxonomy" id="7917"/>
    <lineage>
        <taxon>Eukaryota</taxon>
        <taxon>Metazoa</taxon>
        <taxon>Chordata</taxon>
        <taxon>Craniata</taxon>
        <taxon>Vertebrata</taxon>
        <taxon>Euteleostomi</taxon>
        <taxon>Actinopterygii</taxon>
        <taxon>Neopterygii</taxon>
        <taxon>Holostei</taxon>
        <taxon>Semionotiformes</taxon>
        <taxon>Lepisosteidae</taxon>
        <taxon>Atractosteus</taxon>
    </lineage>
</organism>
<dbReference type="GO" id="GO:0030127">
    <property type="term" value="C:COPII vesicle coat"/>
    <property type="evidence" value="ECO:0007669"/>
    <property type="project" value="TreeGrafter"/>
</dbReference>
<dbReference type="PROSITE" id="PS51634">
    <property type="entry name" value="CRC"/>
    <property type="match status" value="1"/>
</dbReference>
<evidence type="ECO:0000256" key="6">
    <source>
        <dbReference type="ARBA" id="ARBA00022448"/>
    </source>
</evidence>
<dbReference type="SMART" id="SM00320">
    <property type="entry name" value="WD40"/>
    <property type="match status" value="6"/>
</dbReference>
<comment type="caution">
    <text evidence="23">The sequence shown here is derived from an EMBL/GenBank/DDBJ whole genome shotgun (WGS) entry which is preliminary data.</text>
</comment>
<dbReference type="Gene3D" id="2.130.10.10">
    <property type="entry name" value="YVTN repeat-like/Quinoprotein amine dehydrogenase"/>
    <property type="match status" value="1"/>
</dbReference>
<dbReference type="Proteomes" id="UP000736164">
    <property type="component" value="Unassembled WGS sequence"/>
</dbReference>
<feature type="compositionally biased region" description="Acidic residues" evidence="21">
    <location>
        <begin position="37"/>
        <end position="46"/>
    </location>
</feature>
<keyword evidence="10" id="KW-0256">Endoplasmic reticulum</keyword>
<evidence type="ECO:0000256" key="3">
    <source>
        <dbReference type="ARBA" id="ARBA00004406"/>
    </source>
</evidence>
<feature type="non-terminal residue" evidence="23">
    <location>
        <position position="2233"/>
    </location>
</feature>
<dbReference type="Gene3D" id="1.25.40.1030">
    <property type="match status" value="2"/>
</dbReference>
<feature type="region of interest" description="Disordered" evidence="21">
    <location>
        <begin position="1850"/>
        <end position="2104"/>
    </location>
</feature>
<evidence type="ECO:0000256" key="7">
    <source>
        <dbReference type="ARBA" id="ARBA00022490"/>
    </source>
</evidence>
<accession>A0A8J7T6L9</accession>
<evidence type="ECO:0000256" key="19">
    <source>
        <dbReference type="ARBA" id="ARBA00043112"/>
    </source>
</evidence>
<dbReference type="PROSITE" id="PS50294">
    <property type="entry name" value="WD_REPEATS_REGION"/>
    <property type="match status" value="1"/>
</dbReference>